<sequence length="239" mass="27570">MKQTFTTGELAKLCNVSVRTVQYYDKVEILKPSELSEGGRRIYTEEDLEKLRCICLYKALGFSLDEIKKVTETENTYTLLYETILNQQNKIDEAIKSLTQQKEQLTAILQQIKETGKVSIKSIEDMNDLLMKKKNHRKTDIMTYIFLACYVLILFCGFPMAVSFGGFAPILMYVIAIILLVGLIYYHSQVNSYLCPNCHKKFSISFWRDMLSLNGGKKGKYLKCPHCAYKGWIKETFPD</sequence>
<dbReference type="STRING" id="1121298.SAMN05444401_1525"/>
<dbReference type="InterPro" id="IPR000551">
    <property type="entry name" value="MerR-type_HTH_dom"/>
</dbReference>
<evidence type="ECO:0000313" key="5">
    <source>
        <dbReference type="EMBL" id="SHI83002.1"/>
    </source>
</evidence>
<dbReference type="PROSITE" id="PS50937">
    <property type="entry name" value="HTH_MERR_2"/>
    <property type="match status" value="1"/>
</dbReference>
<name>A0A1M6EBZ1_9CLOT</name>
<evidence type="ECO:0000256" key="2">
    <source>
        <dbReference type="SAM" id="Coils"/>
    </source>
</evidence>
<evidence type="ECO:0000256" key="1">
    <source>
        <dbReference type="ARBA" id="ARBA00023125"/>
    </source>
</evidence>
<dbReference type="GO" id="GO:0003700">
    <property type="term" value="F:DNA-binding transcription factor activity"/>
    <property type="evidence" value="ECO:0007669"/>
    <property type="project" value="InterPro"/>
</dbReference>
<keyword evidence="2" id="KW-0175">Coiled coil</keyword>
<feature type="domain" description="HTH merR-type" evidence="4">
    <location>
        <begin position="4"/>
        <end position="73"/>
    </location>
</feature>
<reference evidence="5 6" key="1">
    <citation type="submission" date="2016-11" db="EMBL/GenBank/DDBJ databases">
        <authorList>
            <person name="Jaros S."/>
            <person name="Januszkiewicz K."/>
            <person name="Wedrychowicz H."/>
        </authorList>
    </citation>
    <scope>NUCLEOTIDE SEQUENCE [LARGE SCALE GENOMIC DNA]</scope>
    <source>
        <strain evidence="5 6">DSM 21864</strain>
    </source>
</reference>
<dbReference type="RefSeq" id="WP_073005223.1">
    <property type="nucleotide sequence ID" value="NZ_FQZO01000002.1"/>
</dbReference>
<feature type="transmembrane region" description="Helical" evidence="3">
    <location>
        <begin position="141"/>
        <end position="161"/>
    </location>
</feature>
<keyword evidence="6" id="KW-1185">Reference proteome</keyword>
<dbReference type="SUPFAM" id="SSF46955">
    <property type="entry name" value="Putative DNA-binding domain"/>
    <property type="match status" value="1"/>
</dbReference>
<dbReference type="AlphaFoldDB" id="A0A1M6EBZ1"/>
<keyword evidence="3" id="KW-0472">Membrane</keyword>
<dbReference type="Gene3D" id="1.10.1660.10">
    <property type="match status" value="1"/>
</dbReference>
<proteinExistence type="predicted"/>
<accession>A0A1M6EBZ1</accession>
<dbReference type="Proteomes" id="UP000184080">
    <property type="component" value="Unassembled WGS sequence"/>
</dbReference>
<protein>
    <submittedName>
        <fullName evidence="5">DNA-binding transcriptional regulator, MerR family</fullName>
    </submittedName>
</protein>
<dbReference type="GO" id="GO:0003677">
    <property type="term" value="F:DNA binding"/>
    <property type="evidence" value="ECO:0007669"/>
    <property type="project" value="UniProtKB-KW"/>
</dbReference>
<organism evidence="5 6">
    <name type="scientific">Clostridium amylolyticum</name>
    <dbReference type="NCBI Taxonomy" id="1121298"/>
    <lineage>
        <taxon>Bacteria</taxon>
        <taxon>Bacillati</taxon>
        <taxon>Bacillota</taxon>
        <taxon>Clostridia</taxon>
        <taxon>Eubacteriales</taxon>
        <taxon>Clostridiaceae</taxon>
        <taxon>Clostridium</taxon>
    </lineage>
</organism>
<dbReference type="CDD" id="cd01106">
    <property type="entry name" value="HTH_TipAL-Mta"/>
    <property type="match status" value="1"/>
</dbReference>
<dbReference type="EMBL" id="FQZO01000002">
    <property type="protein sequence ID" value="SHI83002.1"/>
    <property type="molecule type" value="Genomic_DNA"/>
</dbReference>
<dbReference type="Gene3D" id="2.20.28.30">
    <property type="entry name" value="RNA polymerase ii, chain L"/>
    <property type="match status" value="1"/>
</dbReference>
<dbReference type="PANTHER" id="PTHR30204">
    <property type="entry name" value="REDOX-CYCLING DRUG-SENSING TRANSCRIPTIONAL ACTIVATOR SOXR"/>
    <property type="match status" value="1"/>
</dbReference>
<evidence type="ECO:0000256" key="3">
    <source>
        <dbReference type="SAM" id="Phobius"/>
    </source>
</evidence>
<gene>
    <name evidence="5" type="ORF">SAMN05444401_1525</name>
</gene>
<dbReference type="Pfam" id="PF13411">
    <property type="entry name" value="MerR_1"/>
    <property type="match status" value="1"/>
</dbReference>
<keyword evidence="1 5" id="KW-0238">DNA-binding</keyword>
<dbReference type="SMART" id="SM00422">
    <property type="entry name" value="HTH_MERR"/>
    <property type="match status" value="1"/>
</dbReference>
<keyword evidence="3" id="KW-1133">Transmembrane helix</keyword>
<feature type="coiled-coil region" evidence="2">
    <location>
        <begin position="84"/>
        <end position="115"/>
    </location>
</feature>
<dbReference type="InterPro" id="IPR047057">
    <property type="entry name" value="MerR_fam"/>
</dbReference>
<evidence type="ECO:0000259" key="4">
    <source>
        <dbReference type="PROSITE" id="PS50937"/>
    </source>
</evidence>
<evidence type="ECO:0000313" key="6">
    <source>
        <dbReference type="Proteomes" id="UP000184080"/>
    </source>
</evidence>
<dbReference type="InterPro" id="IPR009061">
    <property type="entry name" value="DNA-bd_dom_put_sf"/>
</dbReference>
<dbReference type="PRINTS" id="PR00040">
    <property type="entry name" value="HTHMERR"/>
</dbReference>
<dbReference type="PANTHER" id="PTHR30204:SF96">
    <property type="entry name" value="CHROMOSOME-ANCHORING PROTEIN RACA"/>
    <property type="match status" value="1"/>
</dbReference>
<keyword evidence="3" id="KW-0812">Transmembrane</keyword>
<feature type="transmembrane region" description="Helical" evidence="3">
    <location>
        <begin position="167"/>
        <end position="186"/>
    </location>
</feature>